<protein>
    <recommendedName>
        <fullName evidence="3">DUF3565 domain-containing protein</fullName>
    </recommendedName>
</protein>
<evidence type="ECO:0008006" key="3">
    <source>
        <dbReference type="Google" id="ProtNLM"/>
    </source>
</evidence>
<dbReference type="AlphaFoldDB" id="I3ZDQ4"/>
<name>I3ZDQ4_TERRK</name>
<evidence type="ECO:0000313" key="2">
    <source>
        <dbReference type="Proteomes" id="UP000006056"/>
    </source>
</evidence>
<keyword evidence="2" id="KW-1185">Reference proteome</keyword>
<accession>I3ZDQ4</accession>
<dbReference type="InterPro" id="IPR021948">
    <property type="entry name" value="DUF3565"/>
</dbReference>
<dbReference type="STRING" id="926566.Terro_1051"/>
<reference evidence="1 2" key="1">
    <citation type="submission" date="2012-06" db="EMBL/GenBank/DDBJ databases">
        <title>Complete genome of Terriglobus roseus DSM 18391.</title>
        <authorList>
            <consortium name="US DOE Joint Genome Institute (JGI-PGF)"/>
            <person name="Lucas S."/>
            <person name="Copeland A."/>
            <person name="Lapidus A."/>
            <person name="Glavina del Rio T."/>
            <person name="Dalin E."/>
            <person name="Tice H."/>
            <person name="Bruce D."/>
            <person name="Goodwin L."/>
            <person name="Pitluck S."/>
            <person name="Peters L."/>
            <person name="Mikhailova N."/>
            <person name="Munk A.C.C."/>
            <person name="Kyrpides N."/>
            <person name="Mavromatis K."/>
            <person name="Ivanova N."/>
            <person name="Brettin T."/>
            <person name="Detter J.C."/>
            <person name="Han C."/>
            <person name="Larimer F."/>
            <person name="Land M."/>
            <person name="Hauser L."/>
            <person name="Markowitz V."/>
            <person name="Cheng J.-F."/>
            <person name="Hugenholtz P."/>
            <person name="Woyke T."/>
            <person name="Wu D."/>
            <person name="Brambilla E."/>
            <person name="Klenk H.-P."/>
            <person name="Eisen J.A."/>
        </authorList>
    </citation>
    <scope>NUCLEOTIDE SEQUENCE [LARGE SCALE GENOMIC DNA]</scope>
    <source>
        <strain evidence="2">DSM 18391 / NRRL B-41598 / KBS 63</strain>
    </source>
</reference>
<dbReference type="KEGG" id="trs:Terro_1051"/>
<dbReference type="eggNOG" id="COG3615">
    <property type="taxonomic scope" value="Bacteria"/>
</dbReference>
<evidence type="ECO:0000313" key="1">
    <source>
        <dbReference type="EMBL" id="AFL87372.1"/>
    </source>
</evidence>
<dbReference type="HOGENOM" id="CLU_199070_0_0_0"/>
<dbReference type="PATRIC" id="fig|926566.3.peg.1032"/>
<dbReference type="EMBL" id="CP003379">
    <property type="protein sequence ID" value="AFL87372.1"/>
    <property type="molecule type" value="Genomic_DNA"/>
</dbReference>
<dbReference type="Proteomes" id="UP000006056">
    <property type="component" value="Chromosome"/>
</dbReference>
<gene>
    <name evidence="1" type="ordered locus">Terro_1051</name>
</gene>
<dbReference type="Pfam" id="PF12088">
    <property type="entry name" value="DUF3565"/>
    <property type="match status" value="1"/>
</dbReference>
<sequence>MSAVLQPIQNFFQDDAGHWVAVLACGHTQHVRHDPPWQLRPWVTTEAGRSAMLGHRLACKLCSADSSL</sequence>
<proteinExistence type="predicted"/>
<organism evidence="1 2">
    <name type="scientific">Terriglobus roseus (strain DSM 18391 / NRRL B-41598 / KBS 63)</name>
    <dbReference type="NCBI Taxonomy" id="926566"/>
    <lineage>
        <taxon>Bacteria</taxon>
        <taxon>Pseudomonadati</taxon>
        <taxon>Acidobacteriota</taxon>
        <taxon>Terriglobia</taxon>
        <taxon>Terriglobales</taxon>
        <taxon>Acidobacteriaceae</taxon>
        <taxon>Terriglobus</taxon>
    </lineage>
</organism>